<name>A0AAD9YZQ1_9LECA</name>
<feature type="transmembrane region" description="Helical" evidence="2">
    <location>
        <begin position="181"/>
        <end position="201"/>
    </location>
</feature>
<dbReference type="AlphaFoldDB" id="A0AAD9YZQ1"/>
<keyword evidence="4" id="KW-1185">Reference proteome</keyword>
<feature type="compositionally biased region" description="Basic and acidic residues" evidence="1">
    <location>
        <begin position="235"/>
        <end position="247"/>
    </location>
</feature>
<dbReference type="EMBL" id="JASNWA010000010">
    <property type="protein sequence ID" value="KAK3168949.1"/>
    <property type="molecule type" value="Genomic_DNA"/>
</dbReference>
<keyword evidence="2" id="KW-0472">Membrane</keyword>
<organism evidence="3 4">
    <name type="scientific">Lepraria neglecta</name>
    <dbReference type="NCBI Taxonomy" id="209136"/>
    <lineage>
        <taxon>Eukaryota</taxon>
        <taxon>Fungi</taxon>
        <taxon>Dikarya</taxon>
        <taxon>Ascomycota</taxon>
        <taxon>Pezizomycotina</taxon>
        <taxon>Lecanoromycetes</taxon>
        <taxon>OSLEUM clade</taxon>
        <taxon>Lecanoromycetidae</taxon>
        <taxon>Lecanorales</taxon>
        <taxon>Lecanorineae</taxon>
        <taxon>Stereocaulaceae</taxon>
        <taxon>Lepraria</taxon>
    </lineage>
</organism>
<keyword evidence="2" id="KW-1133">Transmembrane helix</keyword>
<feature type="region of interest" description="Disordered" evidence="1">
    <location>
        <begin position="132"/>
        <end position="176"/>
    </location>
</feature>
<sequence>MDPNTDPTYHYMDSVNASWTSTLSSPTLLLVCQLQSSGDWGVSEFPTAVFHSSKQRDLMTMSCVESNQSACSTGSQIVALDFATAPYICFFSVSVGADNSVKGNEFNVVNQTSPQPITWSPTSDMIHISTSTASRTPSITHSPSTPSSSATAVTTTVSASLPPATKNGNGGGDMSTGQKTAMGVGISASVLMLMASASFYIQARTKWKRSQISQLGQAVSSKAPVNELQSSSPISEKDGRADHEKFGHPVAGAKVVGELEVKVGELEGAGTGRPF</sequence>
<evidence type="ECO:0000313" key="3">
    <source>
        <dbReference type="EMBL" id="KAK3168949.1"/>
    </source>
</evidence>
<keyword evidence="2" id="KW-0812">Transmembrane</keyword>
<gene>
    <name evidence="3" type="ORF">OEA41_005397</name>
</gene>
<dbReference type="Proteomes" id="UP001276659">
    <property type="component" value="Unassembled WGS sequence"/>
</dbReference>
<evidence type="ECO:0000313" key="4">
    <source>
        <dbReference type="Proteomes" id="UP001276659"/>
    </source>
</evidence>
<proteinExistence type="predicted"/>
<accession>A0AAD9YZQ1</accession>
<evidence type="ECO:0000256" key="2">
    <source>
        <dbReference type="SAM" id="Phobius"/>
    </source>
</evidence>
<comment type="caution">
    <text evidence="3">The sequence shown here is derived from an EMBL/GenBank/DDBJ whole genome shotgun (WGS) entry which is preliminary data.</text>
</comment>
<feature type="region of interest" description="Disordered" evidence="1">
    <location>
        <begin position="218"/>
        <end position="248"/>
    </location>
</feature>
<evidence type="ECO:0000256" key="1">
    <source>
        <dbReference type="SAM" id="MobiDB-lite"/>
    </source>
</evidence>
<feature type="compositionally biased region" description="Low complexity" evidence="1">
    <location>
        <begin position="134"/>
        <end position="160"/>
    </location>
</feature>
<reference evidence="3" key="1">
    <citation type="submission" date="2022-11" db="EMBL/GenBank/DDBJ databases">
        <title>Chromosomal genome sequence assembly and mating type (MAT) locus characterization of the leprose asexual lichenized fungus Lepraria neglecta (Nyl.) Erichsen.</title>
        <authorList>
            <person name="Allen J.L."/>
            <person name="Pfeffer B."/>
        </authorList>
    </citation>
    <scope>NUCLEOTIDE SEQUENCE</scope>
    <source>
        <strain evidence="3">Allen 5258</strain>
    </source>
</reference>
<protein>
    <submittedName>
        <fullName evidence="3">Uncharacterized protein</fullName>
    </submittedName>
</protein>